<dbReference type="GO" id="GO:0005829">
    <property type="term" value="C:cytosol"/>
    <property type="evidence" value="ECO:0007669"/>
    <property type="project" value="TreeGrafter"/>
</dbReference>
<evidence type="ECO:0000313" key="4">
    <source>
        <dbReference type="Proteomes" id="UP000199417"/>
    </source>
</evidence>
<comment type="similarity">
    <text evidence="1">Belongs to the transferase hexapeptide repeat family.</text>
</comment>
<dbReference type="PANTHER" id="PTHR23416:SF23">
    <property type="entry name" value="ACETYLTRANSFERASE C18B11.09C-RELATED"/>
    <property type="match status" value="1"/>
</dbReference>
<dbReference type="Pfam" id="PF00132">
    <property type="entry name" value="Hexapep"/>
    <property type="match status" value="1"/>
</dbReference>
<keyword evidence="4" id="KW-1185">Reference proteome</keyword>
<dbReference type="RefSeq" id="WP_072845805.1">
    <property type="nucleotide sequence ID" value="NZ_FNAB01000006.1"/>
</dbReference>
<name>A0A1G6X0B6_9NOCA</name>
<dbReference type="SUPFAM" id="SSF51161">
    <property type="entry name" value="Trimeric LpxA-like enzymes"/>
    <property type="match status" value="1"/>
</dbReference>
<keyword evidence="2" id="KW-0808">Transferase</keyword>
<dbReference type="CDD" id="cd04647">
    <property type="entry name" value="LbH_MAT_like"/>
    <property type="match status" value="1"/>
</dbReference>
<dbReference type="InterPro" id="IPR001451">
    <property type="entry name" value="Hexapep"/>
</dbReference>
<gene>
    <name evidence="3" type="ORF">SAMN05444580_10624</name>
</gene>
<sequence>MRLINIVQSWRLVPVWLRIVLLLIGGARVWGAGIYAGCHFGGKDIRMGLGTFVNRGVLFDCTAPITLGRQVAVGHGARFITSTHEVGPPDGRGGRVYHLPIVVEDGAWIGAGALVLPGVTVGTGCIVGAGAVVTKDCAPNGLYAGNPARRVKDLPV</sequence>
<evidence type="ECO:0000256" key="2">
    <source>
        <dbReference type="ARBA" id="ARBA00022679"/>
    </source>
</evidence>
<dbReference type="EMBL" id="FNAB01000006">
    <property type="protein sequence ID" value="SDD70857.1"/>
    <property type="molecule type" value="Genomic_DNA"/>
</dbReference>
<dbReference type="GO" id="GO:0008374">
    <property type="term" value="F:O-acyltransferase activity"/>
    <property type="evidence" value="ECO:0007669"/>
    <property type="project" value="TreeGrafter"/>
</dbReference>
<dbReference type="PANTHER" id="PTHR23416">
    <property type="entry name" value="SIALIC ACID SYNTHASE-RELATED"/>
    <property type="match status" value="1"/>
</dbReference>
<organism evidence="3 4">
    <name type="scientific">Rhodococcus tukisamuensis</name>
    <dbReference type="NCBI Taxonomy" id="168276"/>
    <lineage>
        <taxon>Bacteria</taxon>
        <taxon>Bacillati</taxon>
        <taxon>Actinomycetota</taxon>
        <taxon>Actinomycetes</taxon>
        <taxon>Mycobacteriales</taxon>
        <taxon>Nocardiaceae</taxon>
        <taxon>Rhodococcus</taxon>
    </lineage>
</organism>
<dbReference type="AlphaFoldDB" id="A0A1G6X0B6"/>
<evidence type="ECO:0008006" key="5">
    <source>
        <dbReference type="Google" id="ProtNLM"/>
    </source>
</evidence>
<dbReference type="Gene3D" id="2.160.10.10">
    <property type="entry name" value="Hexapeptide repeat proteins"/>
    <property type="match status" value="1"/>
</dbReference>
<dbReference type="InterPro" id="IPR051159">
    <property type="entry name" value="Hexapeptide_acetyltransf"/>
</dbReference>
<protein>
    <recommendedName>
        <fullName evidence="5">Maltose O-acetyltransferase</fullName>
    </recommendedName>
</protein>
<dbReference type="Proteomes" id="UP000199417">
    <property type="component" value="Unassembled WGS sequence"/>
</dbReference>
<reference evidence="3 4" key="1">
    <citation type="submission" date="2016-10" db="EMBL/GenBank/DDBJ databases">
        <authorList>
            <person name="de Groot N.N."/>
        </authorList>
    </citation>
    <scope>NUCLEOTIDE SEQUENCE [LARGE SCALE GENOMIC DNA]</scope>
    <source>
        <strain evidence="3 4">JCM 11308</strain>
    </source>
</reference>
<proteinExistence type="inferred from homology"/>
<evidence type="ECO:0000313" key="3">
    <source>
        <dbReference type="EMBL" id="SDD70857.1"/>
    </source>
</evidence>
<dbReference type="STRING" id="168276.SAMN05444580_10624"/>
<accession>A0A1G6X0B6</accession>
<evidence type="ECO:0000256" key="1">
    <source>
        <dbReference type="ARBA" id="ARBA00007274"/>
    </source>
</evidence>
<dbReference type="InterPro" id="IPR011004">
    <property type="entry name" value="Trimer_LpxA-like_sf"/>
</dbReference>